<dbReference type="GO" id="GO:0008531">
    <property type="term" value="F:riboflavin kinase activity"/>
    <property type="evidence" value="ECO:0007669"/>
    <property type="project" value="UniProtKB-UniRule"/>
</dbReference>
<keyword evidence="11" id="KW-0511">Multifunctional enzyme</keyword>
<dbReference type="SMART" id="SM00904">
    <property type="entry name" value="Flavokinase"/>
    <property type="match status" value="1"/>
</dbReference>
<dbReference type="InterPro" id="IPR002606">
    <property type="entry name" value="Riboflavin_kinase_bac"/>
</dbReference>
<dbReference type="CDD" id="cd02064">
    <property type="entry name" value="FAD_synthetase_N"/>
    <property type="match status" value="1"/>
</dbReference>
<dbReference type="GO" id="GO:0006747">
    <property type="term" value="P:FAD biosynthetic process"/>
    <property type="evidence" value="ECO:0007669"/>
    <property type="project" value="UniProtKB-UniRule"/>
</dbReference>
<proteinExistence type="inferred from homology"/>
<dbReference type="InterPro" id="IPR004821">
    <property type="entry name" value="Cyt_trans-like"/>
</dbReference>
<reference evidence="16" key="2">
    <citation type="submission" date="2011-10" db="EMBL/GenBank/DDBJ databases">
        <title>The Genome Sequence of Granulicatella elegans ATCC 700633.</title>
        <authorList>
            <consortium name="The Broad Institute Genome Sequencing Platform"/>
            <consortium name="The Broad Institute Genome Sequencing Center for Infectious Disease"/>
            <person name="Earl A."/>
            <person name="Ward D."/>
            <person name="Feldgarden M."/>
            <person name="Gevers D."/>
            <person name="Sibley C.D."/>
            <person name="Field T.R."/>
            <person name="Grinwis M."/>
            <person name="Eshaghurshan C.S."/>
            <person name="Surette M.G."/>
            <person name="Young S.K."/>
            <person name="Zeng Q."/>
            <person name="Gargeya S."/>
            <person name="Fitzgerald M."/>
            <person name="Haas B."/>
            <person name="Abouelleil A."/>
            <person name="Alvarado L."/>
            <person name="Arachchi H.M."/>
            <person name="Berlin A."/>
            <person name="Brown A."/>
            <person name="Chapman S.B."/>
            <person name="Chen Z."/>
            <person name="Dunbar C."/>
            <person name="Freedman E."/>
            <person name="Gearin G."/>
            <person name="Goldberg J."/>
            <person name="Griggs A."/>
            <person name="Gujja S."/>
            <person name="Heiman D."/>
            <person name="Howarth C."/>
            <person name="Larson L."/>
            <person name="Lui A."/>
            <person name="MacDonald P.J.P."/>
            <person name="Montmayeur A."/>
            <person name="Murphy C."/>
            <person name="Neiman D."/>
            <person name="Pearson M."/>
            <person name="Priest M."/>
            <person name="Roberts A."/>
            <person name="Saif S."/>
            <person name="Shea T."/>
            <person name="Shenoy N."/>
            <person name="Sisk P."/>
            <person name="Stolte C."/>
            <person name="Sykes S."/>
            <person name="Wortman J."/>
            <person name="Nusbaum C."/>
            <person name="Birren B."/>
        </authorList>
    </citation>
    <scope>NUCLEOTIDE SEQUENCE [LARGE SCALE GENOMIC DNA]</scope>
    <source>
        <strain evidence="16">ATCC 700633</strain>
    </source>
</reference>
<dbReference type="Pfam" id="PF06574">
    <property type="entry name" value="FAD_syn"/>
    <property type="match status" value="1"/>
</dbReference>
<dbReference type="InterPro" id="IPR023465">
    <property type="entry name" value="Riboflavin_kinase_dom_sf"/>
</dbReference>
<comment type="caution">
    <text evidence="16">The sequence shown here is derived from an EMBL/GenBank/DDBJ whole genome shotgun (WGS) entry which is preliminary data.</text>
</comment>
<dbReference type="GO" id="GO:0005524">
    <property type="term" value="F:ATP binding"/>
    <property type="evidence" value="ECO:0007669"/>
    <property type="project" value="UniProtKB-UniRule"/>
</dbReference>
<evidence type="ECO:0000256" key="5">
    <source>
        <dbReference type="ARBA" id="ARBA00022679"/>
    </source>
</evidence>
<evidence type="ECO:0000259" key="15">
    <source>
        <dbReference type="SMART" id="SM00904"/>
    </source>
</evidence>
<dbReference type="RefSeq" id="WP_006702598.1">
    <property type="nucleotide sequence ID" value="NZ_KI391971.1"/>
</dbReference>
<evidence type="ECO:0000256" key="1">
    <source>
        <dbReference type="ARBA" id="ARBA00004726"/>
    </source>
</evidence>
<dbReference type="FunFam" id="3.40.50.620:FF:000021">
    <property type="entry name" value="Riboflavin biosynthesis protein"/>
    <property type="match status" value="1"/>
</dbReference>
<organism evidence="16 17">
    <name type="scientific">Granulicatella elegans ATCC 700633</name>
    <dbReference type="NCBI Taxonomy" id="626369"/>
    <lineage>
        <taxon>Bacteria</taxon>
        <taxon>Bacillati</taxon>
        <taxon>Bacillota</taxon>
        <taxon>Bacilli</taxon>
        <taxon>Lactobacillales</taxon>
        <taxon>Carnobacteriaceae</taxon>
        <taxon>Granulicatella</taxon>
    </lineage>
</organism>
<dbReference type="PANTHER" id="PTHR22749:SF6">
    <property type="entry name" value="RIBOFLAVIN KINASE"/>
    <property type="match status" value="1"/>
</dbReference>
<dbReference type="eggNOG" id="COG0196">
    <property type="taxonomic scope" value="Bacteria"/>
</dbReference>
<dbReference type="Proteomes" id="UP000002939">
    <property type="component" value="Unassembled WGS sequence"/>
</dbReference>
<evidence type="ECO:0000256" key="8">
    <source>
        <dbReference type="ARBA" id="ARBA00022777"/>
    </source>
</evidence>
<accession>D0BK39</accession>
<comment type="similarity">
    <text evidence="14">Belongs to the ribF family.</text>
</comment>
<keyword evidence="9 14" id="KW-0274">FAD</keyword>
<comment type="pathway">
    <text evidence="2 14">Cofactor biosynthesis; FMN biosynthesis; FMN from riboflavin (ATP route): step 1/1.</text>
</comment>
<evidence type="ECO:0000256" key="12">
    <source>
        <dbReference type="ARBA" id="ARBA00047880"/>
    </source>
</evidence>
<dbReference type="InterPro" id="IPR015864">
    <property type="entry name" value="FAD_synthase"/>
</dbReference>
<dbReference type="OrthoDB" id="9803667at2"/>
<dbReference type="GO" id="GO:0009398">
    <property type="term" value="P:FMN biosynthetic process"/>
    <property type="evidence" value="ECO:0007669"/>
    <property type="project" value="UniProtKB-UniRule"/>
</dbReference>
<dbReference type="UniPathway" id="UPA00276">
    <property type="reaction ID" value="UER00406"/>
</dbReference>
<dbReference type="EC" id="2.7.7.2" evidence="14"/>
<dbReference type="InterPro" id="IPR014729">
    <property type="entry name" value="Rossmann-like_a/b/a_fold"/>
</dbReference>
<comment type="pathway">
    <text evidence="1 14">Cofactor biosynthesis; FAD biosynthesis; FAD from FMN: step 1/1.</text>
</comment>
<reference evidence="16" key="1">
    <citation type="submission" date="2009-09" db="EMBL/GenBank/DDBJ databases">
        <authorList>
            <consortium name="The Broad Institute Genome Sequencing Platform"/>
            <person name="Ward D."/>
            <person name="Feldgarden M."/>
            <person name="Earl A."/>
            <person name="Young S.K."/>
            <person name="Zeng Q."/>
            <person name="Koehrsen M."/>
            <person name="Alvarado L."/>
            <person name="Berlin A."/>
            <person name="Bochicchio J."/>
            <person name="Borenstein D."/>
            <person name="Chapman S.B."/>
            <person name="Chen Z."/>
            <person name="Engels R."/>
            <person name="Freedman E."/>
            <person name="Gellesch M."/>
            <person name="Goldberg J."/>
            <person name="Griggs A."/>
            <person name="Gujja S."/>
            <person name="Heilman E."/>
            <person name="Heiman D."/>
            <person name="Hepburn T."/>
            <person name="Howarth C."/>
            <person name="Jen D."/>
            <person name="Larson L."/>
            <person name="Lewis B."/>
            <person name="Mehta T."/>
            <person name="Park D."/>
            <person name="Pearson M."/>
            <person name="Roberts A."/>
            <person name="Saif S."/>
            <person name="Shea T."/>
            <person name="Shenoy N."/>
            <person name="Sisk P."/>
            <person name="Stolte C."/>
            <person name="Sykes S."/>
            <person name="Thomson T."/>
            <person name="Walk T."/>
            <person name="White J."/>
            <person name="Yandava C."/>
            <person name="Sibley C.D."/>
            <person name="Field T.R."/>
            <person name="Grinwis M."/>
            <person name="Eshaghurshan C.S."/>
            <person name="Surette M.G."/>
            <person name="Haas B."/>
            <person name="Nusbaum C."/>
            <person name="Birren B."/>
        </authorList>
    </citation>
    <scope>NUCLEOTIDE SEQUENCE [LARGE SCALE GENOMIC DNA]</scope>
    <source>
        <strain evidence="16">ATCC 700633</strain>
    </source>
</reference>
<evidence type="ECO:0000256" key="10">
    <source>
        <dbReference type="ARBA" id="ARBA00022840"/>
    </source>
</evidence>
<keyword evidence="10 14" id="KW-0067">ATP-binding</keyword>
<evidence type="ECO:0000313" key="17">
    <source>
        <dbReference type="Proteomes" id="UP000002939"/>
    </source>
</evidence>
<dbReference type="EMBL" id="ACRF02000013">
    <property type="protein sequence ID" value="EEW93442.1"/>
    <property type="molecule type" value="Genomic_DNA"/>
</dbReference>
<evidence type="ECO:0000256" key="6">
    <source>
        <dbReference type="ARBA" id="ARBA00022695"/>
    </source>
</evidence>
<protein>
    <recommendedName>
        <fullName evidence="14">Riboflavin biosynthesis protein</fullName>
    </recommendedName>
    <domain>
        <recommendedName>
            <fullName evidence="14">Riboflavin kinase</fullName>
            <ecNumber evidence="14">2.7.1.26</ecNumber>
        </recommendedName>
        <alternativeName>
            <fullName evidence="14">Flavokinase</fullName>
        </alternativeName>
    </domain>
    <domain>
        <recommendedName>
            <fullName evidence="14">FMN adenylyltransferase</fullName>
            <ecNumber evidence="14">2.7.7.2</ecNumber>
        </recommendedName>
        <alternativeName>
            <fullName evidence="14">FAD pyrophosphorylase</fullName>
        </alternativeName>
        <alternativeName>
            <fullName evidence="14">FAD synthase</fullName>
        </alternativeName>
    </domain>
</protein>
<dbReference type="NCBIfam" id="TIGR00125">
    <property type="entry name" value="cyt_tran_rel"/>
    <property type="match status" value="1"/>
</dbReference>
<evidence type="ECO:0000256" key="11">
    <source>
        <dbReference type="ARBA" id="ARBA00023268"/>
    </source>
</evidence>
<evidence type="ECO:0000256" key="7">
    <source>
        <dbReference type="ARBA" id="ARBA00022741"/>
    </source>
</evidence>
<dbReference type="AlphaFoldDB" id="D0BK39"/>
<dbReference type="Gene3D" id="2.40.30.30">
    <property type="entry name" value="Riboflavin kinase-like"/>
    <property type="match status" value="1"/>
</dbReference>
<keyword evidence="8 14" id="KW-0418">Kinase</keyword>
<dbReference type="Pfam" id="PF01687">
    <property type="entry name" value="Flavokinase"/>
    <property type="match status" value="1"/>
</dbReference>
<keyword evidence="6 14" id="KW-0548">Nucleotidyltransferase</keyword>
<gene>
    <name evidence="16" type="ORF">HMPREF0446_00324</name>
</gene>
<feature type="domain" description="Riboflavin kinase" evidence="15">
    <location>
        <begin position="186"/>
        <end position="312"/>
    </location>
</feature>
<dbReference type="GO" id="GO:0009231">
    <property type="term" value="P:riboflavin biosynthetic process"/>
    <property type="evidence" value="ECO:0007669"/>
    <property type="project" value="InterPro"/>
</dbReference>
<sequence>MQIIKITHPYEPSQIVQEPIVLALGFFDGIHLGHQEVIQQAKEKAQELGVKLALMSFDHHPSIIFQGADPDELQYLSPFERKIELLEEFGVDIFYVIDFTKEFASLSPQEFVDQYMVGLNAVTVVAGFDYTYGKKEIANMELLPTYAKERFSIVTISEQQTEKQKIGSTAIRNYLETGQIEEANALLGYEYTMIGKVVHGFGRGSALLGFPTANIDVSTDTYLLKKGVYIVEIQVEDKWYPAMASIGVNPTFNDVTKITIEVYILDFQRDIYELPVRVKWLHYLRDELKFDGVEALIAQLKEDEVNTKKYFEK</sequence>
<dbReference type="SUPFAM" id="SSF82114">
    <property type="entry name" value="Riboflavin kinase-like"/>
    <property type="match status" value="1"/>
</dbReference>
<keyword evidence="4 14" id="KW-0288">FMN</keyword>
<dbReference type="STRING" id="626369.HMPREF0446_00324"/>
<evidence type="ECO:0000256" key="3">
    <source>
        <dbReference type="ARBA" id="ARBA00022630"/>
    </source>
</evidence>
<dbReference type="SUPFAM" id="SSF52374">
    <property type="entry name" value="Nucleotidylyl transferase"/>
    <property type="match status" value="1"/>
</dbReference>
<dbReference type="Gene3D" id="3.40.50.620">
    <property type="entry name" value="HUPs"/>
    <property type="match status" value="1"/>
</dbReference>
<comment type="catalytic activity">
    <reaction evidence="12 14">
        <text>riboflavin + ATP = FMN + ADP + H(+)</text>
        <dbReference type="Rhea" id="RHEA:14357"/>
        <dbReference type="ChEBI" id="CHEBI:15378"/>
        <dbReference type="ChEBI" id="CHEBI:30616"/>
        <dbReference type="ChEBI" id="CHEBI:57986"/>
        <dbReference type="ChEBI" id="CHEBI:58210"/>
        <dbReference type="ChEBI" id="CHEBI:456216"/>
        <dbReference type="EC" id="2.7.1.26"/>
    </reaction>
</comment>
<dbReference type="PANTHER" id="PTHR22749">
    <property type="entry name" value="RIBOFLAVIN KINASE/FMN ADENYLYLTRANSFERASE"/>
    <property type="match status" value="1"/>
</dbReference>
<dbReference type="HOGENOM" id="CLU_048437_0_2_9"/>
<evidence type="ECO:0000256" key="2">
    <source>
        <dbReference type="ARBA" id="ARBA00005201"/>
    </source>
</evidence>
<keyword evidence="3 14" id="KW-0285">Flavoprotein</keyword>
<dbReference type="GO" id="GO:0003919">
    <property type="term" value="F:FMN adenylyltransferase activity"/>
    <property type="evidence" value="ECO:0007669"/>
    <property type="project" value="UniProtKB-UniRule"/>
</dbReference>
<evidence type="ECO:0000256" key="9">
    <source>
        <dbReference type="ARBA" id="ARBA00022827"/>
    </source>
</evidence>
<evidence type="ECO:0000313" key="16">
    <source>
        <dbReference type="EMBL" id="EEW93442.1"/>
    </source>
</evidence>
<dbReference type="NCBIfam" id="NF004162">
    <property type="entry name" value="PRK05627.1-5"/>
    <property type="match status" value="1"/>
</dbReference>
<dbReference type="EC" id="2.7.1.26" evidence="14"/>
<dbReference type="InterPro" id="IPR023468">
    <property type="entry name" value="Riboflavin_kinase"/>
</dbReference>
<evidence type="ECO:0000256" key="13">
    <source>
        <dbReference type="ARBA" id="ARBA00049494"/>
    </source>
</evidence>
<dbReference type="NCBIfam" id="TIGR00083">
    <property type="entry name" value="ribF"/>
    <property type="match status" value="1"/>
</dbReference>
<comment type="catalytic activity">
    <reaction evidence="13 14">
        <text>FMN + ATP + H(+) = FAD + diphosphate</text>
        <dbReference type="Rhea" id="RHEA:17237"/>
        <dbReference type="ChEBI" id="CHEBI:15378"/>
        <dbReference type="ChEBI" id="CHEBI:30616"/>
        <dbReference type="ChEBI" id="CHEBI:33019"/>
        <dbReference type="ChEBI" id="CHEBI:57692"/>
        <dbReference type="ChEBI" id="CHEBI:58210"/>
        <dbReference type="EC" id="2.7.7.2"/>
    </reaction>
</comment>
<keyword evidence="7 14" id="KW-0547">Nucleotide-binding</keyword>
<name>D0BK39_9LACT</name>
<dbReference type="InterPro" id="IPR015865">
    <property type="entry name" value="Riboflavin_kinase_bac/euk"/>
</dbReference>
<evidence type="ECO:0000256" key="14">
    <source>
        <dbReference type="PIRNR" id="PIRNR004491"/>
    </source>
</evidence>
<keyword evidence="5 14" id="KW-0808">Transferase</keyword>
<evidence type="ECO:0000256" key="4">
    <source>
        <dbReference type="ARBA" id="ARBA00022643"/>
    </source>
</evidence>
<dbReference type="UniPathway" id="UPA00277">
    <property type="reaction ID" value="UER00407"/>
</dbReference>
<keyword evidence="17" id="KW-1185">Reference proteome</keyword>
<dbReference type="PIRSF" id="PIRSF004491">
    <property type="entry name" value="FAD_Synth"/>
    <property type="match status" value="1"/>
</dbReference>